<dbReference type="Proteomes" id="UP001629156">
    <property type="component" value="Unassembled WGS sequence"/>
</dbReference>
<dbReference type="InterPro" id="IPR012301">
    <property type="entry name" value="Malic_N_dom"/>
</dbReference>
<feature type="domain" description="Malic enzyme NAD-binding" evidence="5">
    <location>
        <begin position="164"/>
        <end position="400"/>
    </location>
</feature>
<accession>A0ABW8YUR0</accession>
<dbReference type="InterPro" id="IPR045213">
    <property type="entry name" value="Malic_NAD-bd_bact_type"/>
</dbReference>
<dbReference type="InterPro" id="IPR002505">
    <property type="entry name" value="PTA_PTB"/>
</dbReference>
<dbReference type="PANTHER" id="PTHR43237">
    <property type="entry name" value="NADP-DEPENDENT MALIC ENZYME"/>
    <property type="match status" value="1"/>
</dbReference>
<evidence type="ECO:0000256" key="4">
    <source>
        <dbReference type="ARBA" id="ARBA00023268"/>
    </source>
</evidence>
<dbReference type="Pfam" id="PF03949">
    <property type="entry name" value="Malic_M"/>
    <property type="match status" value="1"/>
</dbReference>
<name>A0ABW8YUR0_9FLAO</name>
<dbReference type="Pfam" id="PF01515">
    <property type="entry name" value="PTA_PTB"/>
    <property type="match status" value="1"/>
</dbReference>
<evidence type="ECO:0000256" key="3">
    <source>
        <dbReference type="ARBA" id="ARBA00023002"/>
    </source>
</evidence>
<dbReference type="Gene3D" id="3.40.50.10950">
    <property type="match status" value="1"/>
</dbReference>
<dbReference type="InterPro" id="IPR037062">
    <property type="entry name" value="Malic_N_dom_sf"/>
</dbReference>
<comment type="similarity">
    <text evidence="2">In the C-terminal section; belongs to the phosphate acetyltransferase and butyryltransferase family.</text>
</comment>
<dbReference type="Gene3D" id="3.40.50.720">
    <property type="entry name" value="NAD(P)-binding Rossmann-like Domain"/>
    <property type="match status" value="1"/>
</dbReference>
<evidence type="ECO:0000256" key="1">
    <source>
        <dbReference type="ARBA" id="ARBA00007686"/>
    </source>
</evidence>
<dbReference type="EC" id="1.1.1.40" evidence="7"/>
<dbReference type="SUPFAM" id="SSF53659">
    <property type="entry name" value="Isocitrate/Isopropylmalate dehydrogenase-like"/>
    <property type="match status" value="1"/>
</dbReference>
<dbReference type="SMART" id="SM01274">
    <property type="entry name" value="malic"/>
    <property type="match status" value="1"/>
</dbReference>
<comment type="caution">
    <text evidence="7">The sequence shown here is derived from an EMBL/GenBank/DDBJ whole genome shotgun (WGS) entry which is preliminary data.</text>
</comment>
<evidence type="ECO:0000313" key="7">
    <source>
        <dbReference type="EMBL" id="MFL9843112.1"/>
    </source>
</evidence>
<keyword evidence="8" id="KW-1185">Reference proteome</keyword>
<dbReference type="Pfam" id="PF00390">
    <property type="entry name" value="malic"/>
    <property type="match status" value="1"/>
</dbReference>
<keyword evidence="4" id="KW-0511">Multifunctional enzyme</keyword>
<evidence type="ECO:0000256" key="2">
    <source>
        <dbReference type="ARBA" id="ARBA00008756"/>
    </source>
</evidence>
<evidence type="ECO:0000313" key="8">
    <source>
        <dbReference type="Proteomes" id="UP001629156"/>
    </source>
</evidence>
<reference evidence="7 8" key="1">
    <citation type="submission" date="2024-06" db="EMBL/GenBank/DDBJ databases">
        <authorList>
            <person name="Kaempfer P."/>
            <person name="Viver T."/>
        </authorList>
    </citation>
    <scope>NUCLEOTIDE SEQUENCE [LARGE SCALE GENOMIC DNA]</scope>
    <source>
        <strain evidence="7 8">ST-119</strain>
    </source>
</reference>
<dbReference type="SUPFAM" id="SSF53223">
    <property type="entry name" value="Aminoacid dehydrogenase-like, N-terminal domain"/>
    <property type="match status" value="1"/>
</dbReference>
<dbReference type="CDD" id="cd05311">
    <property type="entry name" value="NAD_bind_2_malic_enz"/>
    <property type="match status" value="1"/>
</dbReference>
<dbReference type="SMART" id="SM00919">
    <property type="entry name" value="Malic_M"/>
    <property type="match status" value="1"/>
</dbReference>
<organism evidence="7 8">
    <name type="scientific">Flavobacterium rhizosphaerae</name>
    <dbReference type="NCBI Taxonomy" id="3163298"/>
    <lineage>
        <taxon>Bacteria</taxon>
        <taxon>Pseudomonadati</taxon>
        <taxon>Bacteroidota</taxon>
        <taxon>Flavobacteriia</taxon>
        <taxon>Flavobacteriales</taxon>
        <taxon>Flavobacteriaceae</taxon>
        <taxon>Flavobacterium</taxon>
    </lineage>
</organism>
<comment type="similarity">
    <text evidence="1">In the N-terminal section; belongs to the malic enzymes family.</text>
</comment>
<dbReference type="Gene3D" id="3.40.50.10750">
    <property type="entry name" value="Isocitrate/Isopropylmalate dehydrogenase-like"/>
    <property type="match status" value="1"/>
</dbReference>
<gene>
    <name evidence="7" type="ORF">ABS766_01650</name>
</gene>
<dbReference type="SUPFAM" id="SSF51735">
    <property type="entry name" value="NAD(P)-binding Rossmann-fold domains"/>
    <property type="match status" value="1"/>
</dbReference>
<dbReference type="GO" id="GO:0004473">
    <property type="term" value="F:malate dehydrogenase (decarboxylating) (NADP+) activity"/>
    <property type="evidence" value="ECO:0007669"/>
    <property type="project" value="UniProtKB-EC"/>
</dbReference>
<evidence type="ECO:0000259" key="5">
    <source>
        <dbReference type="SMART" id="SM00919"/>
    </source>
</evidence>
<sequence length="765" mass="84104">MNQYSKRREALLYHAKPHPGKIQVVPTKPYATQRDLSLAYSPGVAEPCLEIAKDVNKVYKYTAKGNLVAVISNGTAVLGLGDIGPEASKPVMEGKGLLFKIFADIDVFDIEVDTKDIDKFVETVKNIAPTFGGINLEDIKAPESFEIERRLVEELNIPVMHDDQHGTAIISSAALLNAAELAGKNVADLKVVVSGAGSAALACANLYVLLGVKRENITMFDVKGMLVDSRTDLLPIQMNYAHPGAPVALEEAIKGADMFLGLSVGNILSPEMLLTMADNPIVFAMANPVPEIDYDLAIATRDDVIMATGRSDNPNQVNNVLGFPYIFRGALDVRATAINEAMKMAAVHALAELAKTSVPEQVNIAYGETKLIFGRDYIIPKPFDPRLIAVVAPAVARAAMESGVAQRPINDWDKYTEELLERLGNDNKMVRLLTNRAKTNPKRIVFAEADQLDVLKAAQITMEEGIGIPILMGNREIIEQLKEEIGFDSDVAIVDNKSIDQAERIERYAVSFFKARQRRGVTLMDARKWMFERNYFAAMMVNEGEADAMVTGYSRNYPAAVKPILQLIKRIPGVNRIATTNMMLTKRGPIFLSDTAINPNPTAEELAKIALMTSRTVRMFGMEPVVAMISYSNFGSSPDPGVVKVRQAVEYLHKNHPDLIVDGEIQSDFALNQDMTIDKFPFSKLAGKKVNTLIFPNLESANITYKLLKELDKIVSIGPIIMGLDKPVHIVQFGASVEEMVNMAAVAVVDAQEKEKRLKMIQKDK</sequence>
<proteinExistence type="inferred from homology"/>
<feature type="domain" description="Malic enzyme N-terminal" evidence="6">
    <location>
        <begin position="19"/>
        <end position="152"/>
    </location>
</feature>
<dbReference type="EMBL" id="JBELPZ010000001">
    <property type="protein sequence ID" value="MFL9843112.1"/>
    <property type="molecule type" value="Genomic_DNA"/>
</dbReference>
<dbReference type="InterPro" id="IPR042112">
    <property type="entry name" value="P_AcTrfase_dom2"/>
</dbReference>
<dbReference type="InterPro" id="IPR051674">
    <property type="entry name" value="Malate_Decarboxylase"/>
</dbReference>
<dbReference type="InterPro" id="IPR042113">
    <property type="entry name" value="P_AcTrfase_dom1"/>
</dbReference>
<dbReference type="InterPro" id="IPR046346">
    <property type="entry name" value="Aminoacid_DH-like_N_sf"/>
</dbReference>
<evidence type="ECO:0000259" key="6">
    <source>
        <dbReference type="SMART" id="SM01274"/>
    </source>
</evidence>
<dbReference type="InterPro" id="IPR012188">
    <property type="entry name" value="ME_PTA"/>
</dbReference>
<dbReference type="InterPro" id="IPR012302">
    <property type="entry name" value="Malic_NAD-bd"/>
</dbReference>
<keyword evidence="3 7" id="KW-0560">Oxidoreductase</keyword>
<dbReference type="PANTHER" id="PTHR43237:SF4">
    <property type="entry name" value="NADP-DEPENDENT MALIC ENZYME"/>
    <property type="match status" value="1"/>
</dbReference>
<dbReference type="Gene3D" id="3.40.50.10380">
    <property type="entry name" value="Malic enzyme, N-terminal domain"/>
    <property type="match status" value="1"/>
</dbReference>
<protein>
    <submittedName>
        <fullName evidence="7">NADP-dependent malic enzyme</fullName>
        <ecNumber evidence="7">1.1.1.40</ecNumber>
    </submittedName>
</protein>
<dbReference type="RefSeq" id="WP_408083345.1">
    <property type="nucleotide sequence ID" value="NZ_JBELPZ010000001.1"/>
</dbReference>
<dbReference type="PIRSF" id="PIRSF036684">
    <property type="entry name" value="ME_PTA"/>
    <property type="match status" value="1"/>
</dbReference>
<dbReference type="InterPro" id="IPR036291">
    <property type="entry name" value="NAD(P)-bd_dom_sf"/>
</dbReference>